<evidence type="ECO:0000313" key="2">
    <source>
        <dbReference type="EMBL" id="CAA9553168.1"/>
    </source>
</evidence>
<sequence>RQPLLLSRFPNVCDGAPGGARPADRHPGGDGRLGRRATGRGGKDGCRGDGDRRGDTAEGRGVLGVRARAGDAGGGRGAAGAGGPVLHVGSDPGEDRRRERDAAGAGDGQPL</sequence>
<gene>
    <name evidence="2" type="ORF">AVDCRST_MAG19-947</name>
</gene>
<dbReference type="AlphaFoldDB" id="A0A6J4UKL3"/>
<feature type="compositionally biased region" description="Basic and acidic residues" evidence="1">
    <location>
        <begin position="22"/>
        <end position="33"/>
    </location>
</feature>
<dbReference type="EMBL" id="CADCWL010000040">
    <property type="protein sequence ID" value="CAA9553168.1"/>
    <property type="molecule type" value="Genomic_DNA"/>
</dbReference>
<feature type="region of interest" description="Disordered" evidence="1">
    <location>
        <begin position="1"/>
        <end position="111"/>
    </location>
</feature>
<protein>
    <submittedName>
        <fullName evidence="2">Uncharacterized protein</fullName>
    </submittedName>
</protein>
<feature type="compositionally biased region" description="Gly residues" evidence="1">
    <location>
        <begin position="71"/>
        <end position="83"/>
    </location>
</feature>
<accession>A0A6J4UKL3</accession>
<organism evidence="2">
    <name type="scientific">uncultured Thermomicrobiales bacterium</name>
    <dbReference type="NCBI Taxonomy" id="1645740"/>
    <lineage>
        <taxon>Bacteria</taxon>
        <taxon>Pseudomonadati</taxon>
        <taxon>Thermomicrobiota</taxon>
        <taxon>Thermomicrobia</taxon>
        <taxon>Thermomicrobiales</taxon>
        <taxon>environmental samples</taxon>
    </lineage>
</organism>
<reference evidence="2" key="1">
    <citation type="submission" date="2020-02" db="EMBL/GenBank/DDBJ databases">
        <authorList>
            <person name="Meier V. D."/>
        </authorList>
    </citation>
    <scope>NUCLEOTIDE SEQUENCE</scope>
    <source>
        <strain evidence="2">AVDCRST_MAG19</strain>
    </source>
</reference>
<feature type="compositionally biased region" description="Basic and acidic residues" evidence="1">
    <location>
        <begin position="41"/>
        <end position="58"/>
    </location>
</feature>
<proteinExistence type="predicted"/>
<name>A0A6J4UKL3_9BACT</name>
<feature type="compositionally biased region" description="Basic and acidic residues" evidence="1">
    <location>
        <begin position="93"/>
        <end position="102"/>
    </location>
</feature>
<feature type="non-terminal residue" evidence="2">
    <location>
        <position position="1"/>
    </location>
</feature>
<evidence type="ECO:0000256" key="1">
    <source>
        <dbReference type="SAM" id="MobiDB-lite"/>
    </source>
</evidence>
<feature type="non-terminal residue" evidence="2">
    <location>
        <position position="111"/>
    </location>
</feature>